<feature type="transmembrane region" description="Helical" evidence="5">
    <location>
        <begin position="104"/>
        <end position="123"/>
    </location>
</feature>
<feature type="transmembrane region" description="Helical" evidence="5">
    <location>
        <begin position="72"/>
        <end position="92"/>
    </location>
</feature>
<evidence type="ECO:0000256" key="1">
    <source>
        <dbReference type="ARBA" id="ARBA00004141"/>
    </source>
</evidence>
<reference evidence="7 8" key="1">
    <citation type="submission" date="2020-06" db="EMBL/GenBank/DDBJ databases">
        <title>NJ-3-1, isolated from saline soil.</title>
        <authorList>
            <person name="Cui H.L."/>
            <person name="Shi X."/>
        </authorList>
    </citation>
    <scope>NUCLEOTIDE SEQUENCE [LARGE SCALE GENOMIC DNA]</scope>
    <source>
        <strain evidence="7 8">NJ-3-1</strain>
    </source>
</reference>
<name>A0A7D5LAY3_9EURY</name>
<dbReference type="Proteomes" id="UP000509626">
    <property type="component" value="Chromosome"/>
</dbReference>
<dbReference type="EMBL" id="CP058579">
    <property type="protein sequence ID" value="QLG62372.1"/>
    <property type="molecule type" value="Genomic_DNA"/>
</dbReference>
<evidence type="ECO:0000313" key="7">
    <source>
        <dbReference type="EMBL" id="QLG62372.1"/>
    </source>
</evidence>
<dbReference type="RefSeq" id="WP_179268957.1">
    <property type="nucleotide sequence ID" value="NZ_CP058579.1"/>
</dbReference>
<dbReference type="InterPro" id="IPR004481">
    <property type="entry name" value="K/Na/Ca-exchanger"/>
</dbReference>
<dbReference type="PANTHER" id="PTHR10846">
    <property type="entry name" value="SODIUM/POTASSIUM/CALCIUM EXCHANGER"/>
    <property type="match status" value="1"/>
</dbReference>
<gene>
    <name evidence="7" type="ORF">HUG12_11780</name>
</gene>
<feature type="transmembrane region" description="Helical" evidence="5">
    <location>
        <begin position="254"/>
        <end position="275"/>
    </location>
</feature>
<dbReference type="GO" id="GO:0005886">
    <property type="term" value="C:plasma membrane"/>
    <property type="evidence" value="ECO:0007669"/>
    <property type="project" value="TreeGrafter"/>
</dbReference>
<dbReference type="OrthoDB" id="142185at2157"/>
<dbReference type="Gene3D" id="1.20.1420.30">
    <property type="entry name" value="NCX, central ion-binding region"/>
    <property type="match status" value="2"/>
</dbReference>
<evidence type="ECO:0000256" key="5">
    <source>
        <dbReference type="SAM" id="Phobius"/>
    </source>
</evidence>
<dbReference type="GO" id="GO:0008273">
    <property type="term" value="F:calcium, potassium:sodium antiporter activity"/>
    <property type="evidence" value="ECO:0007669"/>
    <property type="project" value="TreeGrafter"/>
</dbReference>
<feature type="transmembrane region" description="Helical" evidence="5">
    <location>
        <begin position="6"/>
        <end position="27"/>
    </location>
</feature>
<dbReference type="Pfam" id="PF01699">
    <property type="entry name" value="Na_Ca_ex"/>
    <property type="match status" value="2"/>
</dbReference>
<evidence type="ECO:0000259" key="6">
    <source>
        <dbReference type="Pfam" id="PF01699"/>
    </source>
</evidence>
<evidence type="ECO:0000256" key="2">
    <source>
        <dbReference type="ARBA" id="ARBA00022692"/>
    </source>
</evidence>
<accession>A0A7D5LAY3</accession>
<keyword evidence="3 5" id="KW-1133">Transmembrane helix</keyword>
<dbReference type="GO" id="GO:0005262">
    <property type="term" value="F:calcium channel activity"/>
    <property type="evidence" value="ECO:0007669"/>
    <property type="project" value="TreeGrafter"/>
</dbReference>
<dbReference type="GO" id="GO:0006874">
    <property type="term" value="P:intracellular calcium ion homeostasis"/>
    <property type="evidence" value="ECO:0007669"/>
    <property type="project" value="TreeGrafter"/>
</dbReference>
<feature type="domain" description="Sodium/calcium exchanger membrane region" evidence="6">
    <location>
        <begin position="187"/>
        <end position="314"/>
    </location>
</feature>
<protein>
    <submittedName>
        <fullName evidence="7">Sodium:calcium antiporter</fullName>
    </submittedName>
</protein>
<feature type="domain" description="Sodium/calcium exchanger membrane region" evidence="6">
    <location>
        <begin position="9"/>
        <end position="148"/>
    </location>
</feature>
<proteinExistence type="predicted"/>
<evidence type="ECO:0000256" key="3">
    <source>
        <dbReference type="ARBA" id="ARBA00022989"/>
    </source>
</evidence>
<feature type="transmembrane region" description="Helical" evidence="5">
    <location>
        <begin position="219"/>
        <end position="242"/>
    </location>
</feature>
<organism evidence="7 8">
    <name type="scientific">Halorarum salinum</name>
    <dbReference type="NCBI Taxonomy" id="2743089"/>
    <lineage>
        <taxon>Archaea</taxon>
        <taxon>Methanobacteriati</taxon>
        <taxon>Methanobacteriota</taxon>
        <taxon>Stenosarchaea group</taxon>
        <taxon>Halobacteria</taxon>
        <taxon>Halobacteriales</taxon>
        <taxon>Haloferacaceae</taxon>
        <taxon>Halorarum</taxon>
    </lineage>
</organism>
<keyword evidence="8" id="KW-1185">Reference proteome</keyword>
<feature type="transmembrane region" description="Helical" evidence="5">
    <location>
        <begin position="281"/>
        <end position="300"/>
    </location>
</feature>
<sequence>MLQAPLVHLGVLLVTVAGLWIGARLLVDAAVRLARRVGLSELTIGLTVVAAGTSTPELVVTTDAALKGFGEIAVGNVIGSNVYNLAFILGVVSLVRVVPIDRSLVHRDGVALIASTLIGFAVVSDLRVSRAEGVVLLALFALYTGYLIRTGTDPTPPGASPTVPADPPGGLMGRVPLPERGTGRDALSLAAGLGLVLVSGDVMVGTATELARTAGVSDWVIGGTIVAAGTSTPEFAVSLVAIRRGSLGVSVGNVVGSNVFNLLGVLGAAAAIRPLAVGDAVLGSMAWLTAVATVMVAALWTGRALSRAEGGLFALSEVARWTLGLLGPPG</sequence>
<keyword evidence="2 5" id="KW-0812">Transmembrane</keyword>
<dbReference type="PANTHER" id="PTHR10846:SF8">
    <property type="entry name" value="INNER MEMBRANE PROTEIN YRBG"/>
    <property type="match status" value="1"/>
</dbReference>
<dbReference type="InterPro" id="IPR044880">
    <property type="entry name" value="NCX_ion-bd_dom_sf"/>
</dbReference>
<dbReference type="KEGG" id="halu:HUG12_11780"/>
<evidence type="ECO:0000256" key="4">
    <source>
        <dbReference type="ARBA" id="ARBA00023136"/>
    </source>
</evidence>
<dbReference type="InterPro" id="IPR004837">
    <property type="entry name" value="NaCa_Exmemb"/>
</dbReference>
<comment type="subcellular location">
    <subcellularLocation>
        <location evidence="1">Membrane</location>
        <topology evidence="1">Multi-pass membrane protein</topology>
    </subcellularLocation>
</comment>
<dbReference type="GeneID" id="56038149"/>
<dbReference type="AlphaFoldDB" id="A0A7D5LAY3"/>
<evidence type="ECO:0000313" key="8">
    <source>
        <dbReference type="Proteomes" id="UP000509626"/>
    </source>
</evidence>
<keyword evidence="4 5" id="KW-0472">Membrane</keyword>
<feature type="transmembrane region" description="Helical" evidence="5">
    <location>
        <begin position="129"/>
        <end position="148"/>
    </location>
</feature>